<organism evidence="3 4">
    <name type="scientific">Rhodofomes roseus</name>
    <dbReference type="NCBI Taxonomy" id="34475"/>
    <lineage>
        <taxon>Eukaryota</taxon>
        <taxon>Fungi</taxon>
        <taxon>Dikarya</taxon>
        <taxon>Basidiomycota</taxon>
        <taxon>Agaricomycotina</taxon>
        <taxon>Agaricomycetes</taxon>
        <taxon>Polyporales</taxon>
        <taxon>Rhodofomes</taxon>
    </lineage>
</organism>
<protein>
    <submittedName>
        <fullName evidence="3">Uncharacterized protein</fullName>
    </submittedName>
</protein>
<feature type="signal peptide" evidence="2">
    <location>
        <begin position="1"/>
        <end position="23"/>
    </location>
</feature>
<dbReference type="RefSeq" id="XP_047783413.1">
    <property type="nucleotide sequence ID" value="XM_047916953.1"/>
</dbReference>
<keyword evidence="2" id="KW-0732">Signal</keyword>
<proteinExistence type="predicted"/>
<gene>
    <name evidence="3" type="ORF">C8Q71DRAFT_200414</name>
</gene>
<accession>A0ABQ8KU84</accession>
<evidence type="ECO:0000313" key="3">
    <source>
        <dbReference type="EMBL" id="KAH9842366.1"/>
    </source>
</evidence>
<evidence type="ECO:0000313" key="4">
    <source>
        <dbReference type="Proteomes" id="UP000814176"/>
    </source>
</evidence>
<dbReference type="EMBL" id="JADCUA010000002">
    <property type="protein sequence ID" value="KAH9842366.1"/>
    <property type="molecule type" value="Genomic_DNA"/>
</dbReference>
<sequence length="126" mass="14382">MQTRLFLVLLALFCALLIDVASATPVRVVNERRVAKRSLRQFEMKRHDVSTPSRPAKRSEPSQVWKRGEPSQVWKRGEPSQVWKRHHARTHPSVNALSSRFGLPDDRLINEFLLASCVLLASADVQ</sequence>
<dbReference type="Proteomes" id="UP000814176">
    <property type="component" value="Unassembled WGS sequence"/>
</dbReference>
<feature type="chain" id="PRO_5047285609" evidence="2">
    <location>
        <begin position="24"/>
        <end position="126"/>
    </location>
</feature>
<keyword evidence="4" id="KW-1185">Reference proteome</keyword>
<evidence type="ECO:0000256" key="2">
    <source>
        <dbReference type="SAM" id="SignalP"/>
    </source>
</evidence>
<comment type="caution">
    <text evidence="3">The sequence shown here is derived from an EMBL/GenBank/DDBJ whole genome shotgun (WGS) entry which is preliminary data.</text>
</comment>
<reference evidence="3 4" key="1">
    <citation type="journal article" date="2021" name="Environ. Microbiol.">
        <title>Gene family expansions and transcriptome signatures uncover fungal adaptations to wood decay.</title>
        <authorList>
            <person name="Hage H."/>
            <person name="Miyauchi S."/>
            <person name="Viragh M."/>
            <person name="Drula E."/>
            <person name="Min B."/>
            <person name="Chaduli D."/>
            <person name="Navarro D."/>
            <person name="Favel A."/>
            <person name="Norest M."/>
            <person name="Lesage-Meessen L."/>
            <person name="Balint B."/>
            <person name="Merenyi Z."/>
            <person name="de Eugenio L."/>
            <person name="Morin E."/>
            <person name="Martinez A.T."/>
            <person name="Baldrian P."/>
            <person name="Stursova M."/>
            <person name="Martinez M.J."/>
            <person name="Novotny C."/>
            <person name="Magnuson J.K."/>
            <person name="Spatafora J.W."/>
            <person name="Maurice S."/>
            <person name="Pangilinan J."/>
            <person name="Andreopoulos W."/>
            <person name="LaButti K."/>
            <person name="Hundley H."/>
            <person name="Na H."/>
            <person name="Kuo A."/>
            <person name="Barry K."/>
            <person name="Lipzen A."/>
            <person name="Henrissat B."/>
            <person name="Riley R."/>
            <person name="Ahrendt S."/>
            <person name="Nagy L.G."/>
            <person name="Grigoriev I.V."/>
            <person name="Martin F."/>
            <person name="Rosso M.N."/>
        </authorList>
    </citation>
    <scope>NUCLEOTIDE SEQUENCE [LARGE SCALE GENOMIC DNA]</scope>
    <source>
        <strain evidence="3 4">CIRM-BRFM 1785</strain>
    </source>
</reference>
<dbReference type="GeneID" id="71997685"/>
<name>A0ABQ8KU84_9APHY</name>
<evidence type="ECO:0000256" key="1">
    <source>
        <dbReference type="SAM" id="MobiDB-lite"/>
    </source>
</evidence>
<feature type="region of interest" description="Disordered" evidence="1">
    <location>
        <begin position="45"/>
        <end position="71"/>
    </location>
</feature>